<evidence type="ECO:0000313" key="2">
    <source>
        <dbReference type="Proteomes" id="UP001258940"/>
    </source>
</evidence>
<gene>
    <name evidence="1" type="ORF">QR297_12175</name>
</gene>
<sequence>MTKEVFPLFGDFWSPFDHEPSLDSDESAYVNAKIENLDPMLDAPRSYHLLRQHLNQNVSTAESLLAARILERFLIWCFFVKRKSALLLRRQDLLEYCIFNADPPSSLIRARLGCKRFLRDNGVLVANPSWGPFSKAKYISPESIRIRLNSFYRYLTKHIGYTVNLPKKLVDRNLQTEAACEDFSAMAEKYFQVFLEHGSSKDTREYKRRFHEEKKLFILSTCYLLKISFFELLKVVDDFSMSTFRLSSNGWFLSIPGALGDLNRVVPPEYLEYLSRYRAHLGLGPLPGDSETTPIFKSRAHAESLMSGLPSYEGLKTPGRIFHKLQPIWERELATTPPDDIRTSRRPNYRPKIDRLGHFAQDHIVNEVTPPIFLDVSPPPLCYFFDKKNPSAMEIDYFKIQCRMATVLHTYDFEVEPLQLFASYANSVAGQKSRLKVRAFEKLVLWSCMVNELPVSQMTVHDVEAFYIFCVCPPLNWRIAKGNPKRYIVEQNTMLFPPNPEWRPFKIAAETKYQSSLRAGRVIFWCDAIMQDLLIDEKVDHNVFTMFAKSQS</sequence>
<proteinExistence type="predicted"/>
<organism evidence="1 2">
    <name type="scientific">Pseudomonas shirazica</name>
    <dbReference type="NCBI Taxonomy" id="1940636"/>
    <lineage>
        <taxon>Bacteria</taxon>
        <taxon>Pseudomonadati</taxon>
        <taxon>Pseudomonadota</taxon>
        <taxon>Gammaproteobacteria</taxon>
        <taxon>Pseudomonadales</taxon>
        <taxon>Pseudomonadaceae</taxon>
        <taxon>Pseudomonas</taxon>
    </lineage>
</organism>
<dbReference type="EMBL" id="CP127845">
    <property type="protein sequence ID" value="WMY87556.1"/>
    <property type="molecule type" value="Genomic_DNA"/>
</dbReference>
<dbReference type="RefSeq" id="WP_309673796.1">
    <property type="nucleotide sequence ID" value="NZ_CP127845.1"/>
</dbReference>
<dbReference type="Proteomes" id="UP001258940">
    <property type="component" value="Chromosome"/>
</dbReference>
<name>A0ABY9SVF8_9PSED</name>
<evidence type="ECO:0000313" key="1">
    <source>
        <dbReference type="EMBL" id="WMY87556.1"/>
    </source>
</evidence>
<reference evidence="1 2" key="1">
    <citation type="journal article" date="2023" name="J Bioinform Genom">
        <title>Complete genome sequence of the bacterium Pseudomonas shirazica hy376 from natural waters of algiers.</title>
        <authorList>
            <person name="Haffaressas Y."/>
            <person name="Seghouani N."/>
            <person name="Arzamasceva V.O."/>
            <person name="Tepeeva A.N."/>
            <person name="Vasilenko O.V."/>
        </authorList>
    </citation>
    <scope>NUCLEOTIDE SEQUENCE [LARGE SCALE GENOMIC DNA]</scope>
    <source>
        <strain evidence="1 2">HY376</strain>
    </source>
</reference>
<protein>
    <submittedName>
        <fullName evidence="1">Uncharacterized protein</fullName>
    </submittedName>
</protein>
<keyword evidence="2" id="KW-1185">Reference proteome</keyword>
<accession>A0ABY9SVF8</accession>